<evidence type="ECO:0000256" key="2">
    <source>
        <dbReference type="ARBA" id="ARBA00022448"/>
    </source>
</evidence>
<dbReference type="Pfam" id="PF00528">
    <property type="entry name" value="BPD_transp_1"/>
    <property type="match status" value="1"/>
</dbReference>
<dbReference type="EMBL" id="WUQX01000001">
    <property type="protein sequence ID" value="MXP75607.1"/>
    <property type="molecule type" value="Genomic_DNA"/>
</dbReference>
<keyword evidence="10" id="KW-1185">Reference proteome</keyword>
<proteinExistence type="inferred from homology"/>
<dbReference type="GO" id="GO:0005886">
    <property type="term" value="C:plasma membrane"/>
    <property type="evidence" value="ECO:0007669"/>
    <property type="project" value="UniProtKB-SubCell"/>
</dbReference>
<evidence type="ECO:0000313" key="10">
    <source>
        <dbReference type="Proteomes" id="UP000460412"/>
    </source>
</evidence>
<dbReference type="InterPro" id="IPR000515">
    <property type="entry name" value="MetI-like"/>
</dbReference>
<evidence type="ECO:0000256" key="4">
    <source>
        <dbReference type="ARBA" id="ARBA00022692"/>
    </source>
</evidence>
<reference evidence="9 10" key="1">
    <citation type="submission" date="2019-12" db="EMBL/GenBank/DDBJ databases">
        <title>Sporaefaciens musculi gen. nov., sp. nov., a novel bacterium isolated from the caecum of an obese mouse.</title>
        <authorList>
            <person name="Rasmussen T.S."/>
            <person name="Streidl T."/>
            <person name="Hitch T.C.A."/>
            <person name="Wortmann E."/>
            <person name="Deptula P."/>
            <person name="Hansen M."/>
            <person name="Nielsen D.S."/>
            <person name="Clavel T."/>
            <person name="Vogensen F.K."/>
        </authorList>
    </citation>
    <scope>NUCLEOTIDE SEQUENCE [LARGE SCALE GENOMIC DNA]</scope>
    <source>
        <strain evidence="9 10">WCA-9-b2</strain>
    </source>
</reference>
<dbReference type="CDD" id="cd06261">
    <property type="entry name" value="TM_PBP2"/>
    <property type="match status" value="1"/>
</dbReference>
<dbReference type="RefSeq" id="WP_159750846.1">
    <property type="nucleotide sequence ID" value="NZ_CASSPE010000500.1"/>
</dbReference>
<evidence type="ECO:0000256" key="3">
    <source>
        <dbReference type="ARBA" id="ARBA00022475"/>
    </source>
</evidence>
<evidence type="ECO:0000256" key="5">
    <source>
        <dbReference type="ARBA" id="ARBA00022989"/>
    </source>
</evidence>
<keyword evidence="2 7" id="KW-0813">Transport</keyword>
<sequence>MNRKGKRKILSLARSVFLLLMCMACLLPFVWMIMVSFRNRVDILDPSKIFVTPTLKNYQAIIEDSNIIDFFQNSFIIAVISTLISLAIGSFAAYGFARYKWKKREDRAFWVLSQKFLPPMAVVIPYFMMASMAGLLDTRLVLIICYTTFNIPFTIWMMRGFIEDMPIELEEAGWVDGCSRLTGIIKILLPLITPGLVATSIFCVINSWNEFVFANFLTSIQAKTIPTSVMMYLSVSGVKWGEMAATGVMAVLPVLIFAIIVQKHMIRGLTFGSVKG</sequence>
<feature type="transmembrane region" description="Helical" evidence="7">
    <location>
        <begin position="109"/>
        <end position="128"/>
    </location>
</feature>
<keyword evidence="4 7" id="KW-0812">Transmembrane</keyword>
<comment type="subcellular location">
    <subcellularLocation>
        <location evidence="1 7">Cell membrane</location>
        <topology evidence="1 7">Multi-pass membrane protein</topology>
    </subcellularLocation>
</comment>
<comment type="caution">
    <text evidence="9">The sequence shown here is derived from an EMBL/GenBank/DDBJ whole genome shotgun (WGS) entry which is preliminary data.</text>
</comment>
<feature type="transmembrane region" description="Helical" evidence="7">
    <location>
        <begin position="12"/>
        <end position="34"/>
    </location>
</feature>
<evidence type="ECO:0000256" key="1">
    <source>
        <dbReference type="ARBA" id="ARBA00004651"/>
    </source>
</evidence>
<dbReference type="InterPro" id="IPR035906">
    <property type="entry name" value="MetI-like_sf"/>
</dbReference>
<evidence type="ECO:0000259" key="8">
    <source>
        <dbReference type="PROSITE" id="PS50928"/>
    </source>
</evidence>
<feature type="domain" description="ABC transmembrane type-1" evidence="8">
    <location>
        <begin position="71"/>
        <end position="261"/>
    </location>
</feature>
<dbReference type="PANTHER" id="PTHR32243:SF52">
    <property type="entry name" value="ABC TRANSPORTER PERMEASE PROTEIN"/>
    <property type="match status" value="1"/>
</dbReference>
<dbReference type="Proteomes" id="UP000460412">
    <property type="component" value="Unassembled WGS sequence"/>
</dbReference>
<keyword evidence="6 7" id="KW-0472">Membrane</keyword>
<dbReference type="GO" id="GO:0055085">
    <property type="term" value="P:transmembrane transport"/>
    <property type="evidence" value="ECO:0007669"/>
    <property type="project" value="InterPro"/>
</dbReference>
<dbReference type="AlphaFoldDB" id="A0A7X3MFX7"/>
<comment type="similarity">
    <text evidence="7">Belongs to the binding-protein-dependent transport system permease family.</text>
</comment>
<keyword evidence="3" id="KW-1003">Cell membrane</keyword>
<dbReference type="PANTHER" id="PTHR32243">
    <property type="entry name" value="MALTOSE TRANSPORT SYSTEM PERMEASE-RELATED"/>
    <property type="match status" value="1"/>
</dbReference>
<dbReference type="InterPro" id="IPR050901">
    <property type="entry name" value="BP-dep_ABC_trans_perm"/>
</dbReference>
<feature type="transmembrane region" description="Helical" evidence="7">
    <location>
        <begin position="75"/>
        <end position="97"/>
    </location>
</feature>
<evidence type="ECO:0000256" key="6">
    <source>
        <dbReference type="ARBA" id="ARBA00023136"/>
    </source>
</evidence>
<evidence type="ECO:0000256" key="7">
    <source>
        <dbReference type="RuleBase" id="RU363032"/>
    </source>
</evidence>
<feature type="transmembrane region" description="Helical" evidence="7">
    <location>
        <begin position="187"/>
        <end position="208"/>
    </location>
</feature>
<feature type="transmembrane region" description="Helical" evidence="7">
    <location>
        <begin position="140"/>
        <end position="158"/>
    </location>
</feature>
<organism evidence="9 10">
    <name type="scientific">Sporofaciens musculi</name>
    <dbReference type="NCBI Taxonomy" id="2681861"/>
    <lineage>
        <taxon>Bacteria</taxon>
        <taxon>Bacillati</taxon>
        <taxon>Bacillota</taxon>
        <taxon>Clostridia</taxon>
        <taxon>Lachnospirales</taxon>
        <taxon>Lachnospiraceae</taxon>
        <taxon>Sporofaciens</taxon>
    </lineage>
</organism>
<dbReference type="Gene3D" id="1.10.3720.10">
    <property type="entry name" value="MetI-like"/>
    <property type="match status" value="1"/>
</dbReference>
<accession>A0A7X3MFX7</accession>
<keyword evidence="5 7" id="KW-1133">Transmembrane helix</keyword>
<dbReference type="SUPFAM" id="SSF161098">
    <property type="entry name" value="MetI-like"/>
    <property type="match status" value="1"/>
</dbReference>
<name>A0A7X3MFX7_9FIRM</name>
<feature type="transmembrane region" description="Helical" evidence="7">
    <location>
        <begin position="240"/>
        <end position="261"/>
    </location>
</feature>
<gene>
    <name evidence="9" type="ORF">GN277_09480</name>
</gene>
<dbReference type="PROSITE" id="PS50928">
    <property type="entry name" value="ABC_TM1"/>
    <property type="match status" value="1"/>
</dbReference>
<evidence type="ECO:0000313" key="9">
    <source>
        <dbReference type="EMBL" id="MXP75607.1"/>
    </source>
</evidence>
<protein>
    <submittedName>
        <fullName evidence="9">ABC transporter permease subunit</fullName>
    </submittedName>
</protein>